<dbReference type="EMBL" id="JAPXFL010000039">
    <property type="protein sequence ID" value="KAK9496927.1"/>
    <property type="molecule type" value="Genomic_DNA"/>
</dbReference>
<dbReference type="Pfam" id="PF00732">
    <property type="entry name" value="GMC_oxred_N"/>
    <property type="match status" value="1"/>
</dbReference>
<dbReference type="AlphaFoldDB" id="A0AAW1CFQ5"/>
<feature type="domain" description="Glucose-methanol-choline oxidoreductase N-terminal" evidence="6">
    <location>
        <begin position="42"/>
        <end position="336"/>
    </location>
</feature>
<comment type="cofactor">
    <cofactor evidence="1 5">
        <name>FAD</name>
        <dbReference type="ChEBI" id="CHEBI:57692"/>
    </cofactor>
</comment>
<evidence type="ECO:0000256" key="2">
    <source>
        <dbReference type="ARBA" id="ARBA00010790"/>
    </source>
</evidence>
<evidence type="ECO:0000256" key="4">
    <source>
        <dbReference type="ARBA" id="ARBA00022827"/>
    </source>
</evidence>
<dbReference type="Proteomes" id="UP001461498">
    <property type="component" value="Unassembled WGS sequence"/>
</dbReference>
<feature type="binding site" evidence="5">
    <location>
        <position position="126"/>
    </location>
    <ligand>
        <name>FAD</name>
        <dbReference type="ChEBI" id="CHEBI:57692"/>
    </ligand>
</feature>
<comment type="caution">
    <text evidence="8">The sequence shown here is derived from an EMBL/GenBank/DDBJ whole genome shotgun (WGS) entry which is preliminary data.</text>
</comment>
<keyword evidence="3" id="KW-0285">Flavoprotein</keyword>
<evidence type="ECO:0000259" key="6">
    <source>
        <dbReference type="Pfam" id="PF00732"/>
    </source>
</evidence>
<reference evidence="8 9" key="1">
    <citation type="submission" date="2022-12" db="EMBL/GenBank/DDBJ databases">
        <title>Chromosome-level genome assembly of true bugs.</title>
        <authorList>
            <person name="Ma L."/>
            <person name="Li H."/>
        </authorList>
    </citation>
    <scope>NUCLEOTIDE SEQUENCE [LARGE SCALE GENOMIC DNA]</scope>
    <source>
        <strain evidence="8">Lab_2022b</strain>
    </source>
</reference>
<evidence type="ECO:0000313" key="8">
    <source>
        <dbReference type="EMBL" id="KAK9496927.1"/>
    </source>
</evidence>
<dbReference type="PIRSF" id="PIRSF000137">
    <property type="entry name" value="Alcohol_oxidase"/>
    <property type="match status" value="1"/>
</dbReference>
<evidence type="ECO:0000256" key="3">
    <source>
        <dbReference type="ARBA" id="ARBA00022630"/>
    </source>
</evidence>
<dbReference type="InterPro" id="IPR012132">
    <property type="entry name" value="GMC_OxRdtase"/>
</dbReference>
<dbReference type="GO" id="GO:0050660">
    <property type="term" value="F:flavin adenine dinucleotide binding"/>
    <property type="evidence" value="ECO:0007669"/>
    <property type="project" value="InterPro"/>
</dbReference>
<evidence type="ECO:0008006" key="10">
    <source>
        <dbReference type="Google" id="ProtNLM"/>
    </source>
</evidence>
<keyword evidence="4 5" id="KW-0274">FAD</keyword>
<proteinExistence type="inferred from homology"/>
<feature type="domain" description="Glucose-methanol-choline oxidoreductase C-terminal" evidence="7">
    <location>
        <begin position="423"/>
        <end position="565"/>
    </location>
</feature>
<evidence type="ECO:0000256" key="5">
    <source>
        <dbReference type="PIRSR" id="PIRSR000137-2"/>
    </source>
</evidence>
<name>A0AAW1CFQ5_9HEMI</name>
<evidence type="ECO:0000259" key="7">
    <source>
        <dbReference type="Pfam" id="PF05199"/>
    </source>
</evidence>
<evidence type="ECO:0000256" key="1">
    <source>
        <dbReference type="ARBA" id="ARBA00001974"/>
    </source>
</evidence>
<dbReference type="Gene3D" id="3.50.50.60">
    <property type="entry name" value="FAD/NAD(P)-binding domain"/>
    <property type="match status" value="1"/>
</dbReference>
<dbReference type="InterPro" id="IPR000172">
    <property type="entry name" value="GMC_OxRdtase_N"/>
</dbReference>
<dbReference type="SUPFAM" id="SSF51905">
    <property type="entry name" value="FAD/NAD(P)-binding domain"/>
    <property type="match status" value="1"/>
</dbReference>
<dbReference type="InterPro" id="IPR036188">
    <property type="entry name" value="FAD/NAD-bd_sf"/>
</dbReference>
<dbReference type="PANTHER" id="PTHR11552:SF147">
    <property type="entry name" value="CHOLINE DEHYDROGENASE, MITOCHONDRIAL"/>
    <property type="match status" value="1"/>
</dbReference>
<feature type="binding site" evidence="5">
    <location>
        <position position="122"/>
    </location>
    <ligand>
        <name>FAD</name>
        <dbReference type="ChEBI" id="CHEBI:57692"/>
    </ligand>
</feature>
<dbReference type="GO" id="GO:0016614">
    <property type="term" value="F:oxidoreductase activity, acting on CH-OH group of donors"/>
    <property type="evidence" value="ECO:0007669"/>
    <property type="project" value="InterPro"/>
</dbReference>
<dbReference type="Gene3D" id="3.30.560.10">
    <property type="entry name" value="Glucose Oxidase, domain 3"/>
    <property type="match status" value="1"/>
</dbReference>
<dbReference type="Pfam" id="PF05199">
    <property type="entry name" value="GMC_oxred_C"/>
    <property type="match status" value="1"/>
</dbReference>
<dbReference type="InterPro" id="IPR007867">
    <property type="entry name" value="GMC_OxRtase_C"/>
</dbReference>
<accession>A0AAW1CFQ5</accession>
<dbReference type="PANTHER" id="PTHR11552">
    <property type="entry name" value="GLUCOSE-METHANOL-CHOLINE GMC OXIDOREDUCTASE"/>
    <property type="match status" value="1"/>
</dbReference>
<evidence type="ECO:0000313" key="9">
    <source>
        <dbReference type="Proteomes" id="UP001461498"/>
    </source>
</evidence>
<keyword evidence="9" id="KW-1185">Reference proteome</keyword>
<protein>
    <recommendedName>
        <fullName evidence="10">Glucose dehydrogenase [FAD, quinone]-like</fullName>
    </recommendedName>
</protein>
<sequence>MNVTTFLSTLALWLSKYYPEELDPSMKPFDSSGCNSCQRVHYDFIIVGAGSAGSVLANRLSENPNWKVLLLEAGDDEDYVTDTPALTSVLFGGRYNWNFTTVKQERSCLSSGGICQYAAGRVMGGTSTINGMDYVRGNPLDYDEWEAMGNPGWSYRDVLPYFLRAENTTIEAFNGSPYHSNAGEQSVGYSRFFTEISRDFIEAAKENGLPEIDYNGRTQIGVSRMQFTMRGATRCSTSKAYLNPIRFRKNLVIFKNTKAIKVLINENSRKAEGVLVKNGTGHEYKVFAKKEVILSAGFMNTPKLLMLSGVGPKEHLQKLGITVVADLAVGDNVQDHSGVSMQFSVNKTALNCCTEYTENDIFEFARNKQGPLTSPSQQVISFLDTKNRTSQVPDVTIIMGIISQQFSGRPDPYIFVYVGNISPRSRGTVRLKSQNPDDQPLVDPNYFADKSDMNAVRRGILKVLQYMNATIMQKYSINWINSIRSECRNDLNILSEENLDCYIKNIAIAGYHGVGTAKMGPKSDRTAVVDSKLKVHGISNLRVVDASVMPKVTRGNPNAPVIMIAEKAADLIRLNYGYKFW</sequence>
<dbReference type="SUPFAM" id="SSF54373">
    <property type="entry name" value="FAD-linked reductases, C-terminal domain"/>
    <property type="match status" value="1"/>
</dbReference>
<gene>
    <name evidence="8" type="ORF">O3M35_012876</name>
</gene>
<organism evidence="8 9">
    <name type="scientific">Rhynocoris fuscipes</name>
    <dbReference type="NCBI Taxonomy" id="488301"/>
    <lineage>
        <taxon>Eukaryota</taxon>
        <taxon>Metazoa</taxon>
        <taxon>Ecdysozoa</taxon>
        <taxon>Arthropoda</taxon>
        <taxon>Hexapoda</taxon>
        <taxon>Insecta</taxon>
        <taxon>Pterygota</taxon>
        <taxon>Neoptera</taxon>
        <taxon>Paraneoptera</taxon>
        <taxon>Hemiptera</taxon>
        <taxon>Heteroptera</taxon>
        <taxon>Panheteroptera</taxon>
        <taxon>Cimicomorpha</taxon>
        <taxon>Reduviidae</taxon>
        <taxon>Harpactorinae</taxon>
        <taxon>Harpactorini</taxon>
        <taxon>Rhynocoris</taxon>
    </lineage>
</organism>
<comment type="similarity">
    <text evidence="2">Belongs to the GMC oxidoreductase family.</text>
</comment>